<sequence length="474" mass="50386">MADLVVIGAGPAGMAGALAAAEAGLDVLVVDEQARAGGQIFRRPPETFGGARGYRPYTWAEDLIRRFEAHPGISTRFRSTAYGVLRDREERTMRLRVGVSAPDGGELVETERILIATGAYDMPVAFPGWTKPGVMTVGAAQSLLKSQKVLAGRRIVMAGSHPLLLVAAEQLLEAGAEIAEIAFARGLPGVGEALAAAPAAPGHLGVFAEAGRALARIASRRVRVSMRTIVTEAVGDGAVTGARLAKVDRDWRPVGEPREVGGDLLLLGYGFSPSTELARQAGCEMRWESRLGGWVVQHDERFATTADGVYVAGEPTGVAGAEQSWAEGWKAGLHIAESLGADAHRIRAELRESERLLNRTGRFSRVVQSMFEPRRAALSALSDPEGTLVCRCELVPSERIDGVLRQNPFISSANAVKLECRSGMGPCQGRYCEGTVAARVAAARGAAIEESGYFTAHVPVKPVPLSTYRTLGED</sequence>
<dbReference type="GO" id="GO:0016491">
    <property type="term" value="F:oxidoreductase activity"/>
    <property type="evidence" value="ECO:0007669"/>
    <property type="project" value="UniProtKB-KW"/>
</dbReference>
<organism evidence="3 4">
    <name type="scientific">Leucobacter chromiisoli</name>
    <dbReference type="NCBI Taxonomy" id="2796471"/>
    <lineage>
        <taxon>Bacteria</taxon>
        <taxon>Bacillati</taxon>
        <taxon>Actinomycetota</taxon>
        <taxon>Actinomycetes</taxon>
        <taxon>Micrococcales</taxon>
        <taxon>Microbacteriaceae</taxon>
        <taxon>Leucobacter</taxon>
    </lineage>
</organism>
<evidence type="ECO:0000313" key="3">
    <source>
        <dbReference type="EMBL" id="MBK0417498.1"/>
    </source>
</evidence>
<feature type="domain" description="FAD/NAD(P)-binding" evidence="2">
    <location>
        <begin position="3"/>
        <end position="316"/>
    </location>
</feature>
<accession>A0A934UTT5</accession>
<dbReference type="InterPro" id="IPR041854">
    <property type="entry name" value="BFD-like_2Fe2S-bd_dom_sf"/>
</dbReference>
<dbReference type="InterPro" id="IPR023753">
    <property type="entry name" value="FAD/NAD-binding_dom"/>
</dbReference>
<protein>
    <submittedName>
        <fullName evidence="3">FAD-dependent oxidoreductase</fullName>
    </submittedName>
</protein>
<dbReference type="PANTHER" id="PTHR42949:SF3">
    <property type="entry name" value="ANAEROBIC GLYCEROL-3-PHOSPHATE DEHYDROGENASE SUBUNIT B"/>
    <property type="match status" value="1"/>
</dbReference>
<reference evidence="3" key="1">
    <citation type="submission" date="2020-12" db="EMBL/GenBank/DDBJ databases">
        <title>Leucobacter sp. CAS1, isolated from Chromium sludge.</title>
        <authorList>
            <person name="Xu Z."/>
        </authorList>
    </citation>
    <scope>NUCLEOTIDE SEQUENCE</scope>
    <source>
        <strain evidence="3">CSA1</strain>
    </source>
</reference>
<evidence type="ECO:0000259" key="2">
    <source>
        <dbReference type="Pfam" id="PF07992"/>
    </source>
</evidence>
<gene>
    <name evidence="3" type="ORF">JD276_00395</name>
</gene>
<dbReference type="InterPro" id="IPR036188">
    <property type="entry name" value="FAD/NAD-bd_sf"/>
</dbReference>
<dbReference type="RefSeq" id="WP_200112648.1">
    <property type="nucleotide sequence ID" value="NZ_JAEHOH010000001.1"/>
</dbReference>
<dbReference type="Gene3D" id="3.50.50.60">
    <property type="entry name" value="FAD/NAD(P)-binding domain"/>
    <property type="match status" value="2"/>
</dbReference>
<dbReference type="Pfam" id="PF07992">
    <property type="entry name" value="Pyr_redox_2"/>
    <property type="match status" value="1"/>
</dbReference>
<dbReference type="PRINTS" id="PR00411">
    <property type="entry name" value="PNDRDTASEI"/>
</dbReference>
<name>A0A934UTT5_9MICO</name>
<dbReference type="Proteomes" id="UP000608530">
    <property type="component" value="Unassembled WGS sequence"/>
</dbReference>
<keyword evidence="4" id="KW-1185">Reference proteome</keyword>
<dbReference type="InterPro" id="IPR017224">
    <property type="entry name" value="Opine_Oxase_asu/HCN_bsu"/>
</dbReference>
<dbReference type="AlphaFoldDB" id="A0A934UTT5"/>
<evidence type="ECO:0000313" key="4">
    <source>
        <dbReference type="Proteomes" id="UP000608530"/>
    </source>
</evidence>
<evidence type="ECO:0000256" key="1">
    <source>
        <dbReference type="ARBA" id="ARBA00023002"/>
    </source>
</evidence>
<dbReference type="SUPFAM" id="SSF51905">
    <property type="entry name" value="FAD/NAD(P)-binding domain"/>
    <property type="match status" value="1"/>
</dbReference>
<dbReference type="InterPro" id="IPR051691">
    <property type="entry name" value="Metab_Enz_Cyan_OpOx_G3PDH"/>
</dbReference>
<comment type="caution">
    <text evidence="3">The sequence shown here is derived from an EMBL/GenBank/DDBJ whole genome shotgun (WGS) entry which is preliminary data.</text>
</comment>
<dbReference type="PIRSF" id="PIRSF037495">
    <property type="entry name" value="Opine_OX_OoxA/HcnB"/>
    <property type="match status" value="1"/>
</dbReference>
<keyword evidence="1" id="KW-0560">Oxidoreductase</keyword>
<dbReference type="EMBL" id="JAEHOH010000001">
    <property type="protein sequence ID" value="MBK0417498.1"/>
    <property type="molecule type" value="Genomic_DNA"/>
</dbReference>
<dbReference type="PRINTS" id="PR00368">
    <property type="entry name" value="FADPNR"/>
</dbReference>
<dbReference type="Gene3D" id="1.10.10.1100">
    <property type="entry name" value="BFD-like [2Fe-2S]-binding domain"/>
    <property type="match status" value="1"/>
</dbReference>
<dbReference type="PANTHER" id="PTHR42949">
    <property type="entry name" value="ANAEROBIC GLYCEROL-3-PHOSPHATE DEHYDROGENASE SUBUNIT B"/>
    <property type="match status" value="1"/>
</dbReference>
<proteinExistence type="predicted"/>